<dbReference type="GO" id="GO:0016020">
    <property type="term" value="C:membrane"/>
    <property type="evidence" value="ECO:0007669"/>
    <property type="project" value="TreeGrafter"/>
</dbReference>
<proteinExistence type="predicted"/>
<dbReference type="Pfam" id="PF00561">
    <property type="entry name" value="Abhydrolase_1"/>
    <property type="match status" value="1"/>
</dbReference>
<evidence type="ECO:0000259" key="2">
    <source>
        <dbReference type="Pfam" id="PF00561"/>
    </source>
</evidence>
<dbReference type="AlphaFoldDB" id="A0A4P6JIY1"/>
<accession>A0A4P6JIY1</accession>
<keyword evidence="4" id="KW-1185">Reference proteome</keyword>
<evidence type="ECO:0000313" key="4">
    <source>
        <dbReference type="Proteomes" id="UP000290365"/>
    </source>
</evidence>
<dbReference type="OrthoDB" id="9773293at2"/>
<protein>
    <submittedName>
        <fullName evidence="3">Alpha/beta fold hydrolase</fullName>
    </submittedName>
</protein>
<dbReference type="PANTHER" id="PTHR43798:SF31">
    <property type="entry name" value="AB HYDROLASE SUPERFAMILY PROTEIN YCLE"/>
    <property type="match status" value="1"/>
</dbReference>
<dbReference type="PANTHER" id="PTHR43798">
    <property type="entry name" value="MONOACYLGLYCEROL LIPASE"/>
    <property type="match status" value="1"/>
</dbReference>
<dbReference type="Proteomes" id="UP000290365">
    <property type="component" value="Chromosome"/>
</dbReference>
<feature type="domain" description="AB hydrolase-1" evidence="2">
    <location>
        <begin position="30"/>
        <end position="253"/>
    </location>
</feature>
<dbReference type="InterPro" id="IPR029058">
    <property type="entry name" value="AB_hydrolase_fold"/>
</dbReference>
<dbReference type="KEGG" id="kbs:EPA93_03220"/>
<evidence type="ECO:0000256" key="1">
    <source>
        <dbReference type="ARBA" id="ARBA00022801"/>
    </source>
</evidence>
<dbReference type="GO" id="GO:0016787">
    <property type="term" value="F:hydrolase activity"/>
    <property type="evidence" value="ECO:0007669"/>
    <property type="project" value="UniProtKB-KW"/>
</dbReference>
<dbReference type="EMBL" id="CP035758">
    <property type="protein sequence ID" value="QBD75057.1"/>
    <property type="molecule type" value="Genomic_DNA"/>
</dbReference>
<name>A0A4P6JIY1_KTERU</name>
<dbReference type="RefSeq" id="WP_129885656.1">
    <property type="nucleotide sequence ID" value="NZ_CP035758.1"/>
</dbReference>
<evidence type="ECO:0000313" key="3">
    <source>
        <dbReference type="EMBL" id="QBD75057.1"/>
    </source>
</evidence>
<dbReference type="InterPro" id="IPR000073">
    <property type="entry name" value="AB_hydrolase_1"/>
</dbReference>
<gene>
    <name evidence="3" type="ORF">EPA93_03220</name>
</gene>
<keyword evidence="1 3" id="KW-0378">Hydrolase</keyword>
<sequence>MTERQFPTSTGFVKVEGSRLQYDVAGKGHPLILLQGRGLFDKRIWDDQFLTFAQEYQVIRYDLRGYGQSLSSTQPYTYVDDLLAVLHTQNVKKTYILDLGGGTALDFAHTHPSFVDALLLVSPEMNLEQTFQKAMEDLPNILGRIAPLIEAIRQNDLQHAADLAMQDLLLPSSSKYAQIRALVAEHLETISRPGRPPTIDKDAFDTRSQWLKEISIPTLLLIGDHASSEIRLSSTVLENSLPNVQKREIAQSRFLLNVEQAEQFNRTVVDFLHTMRS</sequence>
<organism evidence="3 4">
    <name type="scientific">Ktedonosporobacter rubrisoli</name>
    <dbReference type="NCBI Taxonomy" id="2509675"/>
    <lineage>
        <taxon>Bacteria</taxon>
        <taxon>Bacillati</taxon>
        <taxon>Chloroflexota</taxon>
        <taxon>Ktedonobacteria</taxon>
        <taxon>Ktedonobacterales</taxon>
        <taxon>Ktedonosporobacteraceae</taxon>
        <taxon>Ktedonosporobacter</taxon>
    </lineage>
</organism>
<dbReference type="Gene3D" id="3.40.50.1820">
    <property type="entry name" value="alpha/beta hydrolase"/>
    <property type="match status" value="1"/>
</dbReference>
<dbReference type="SUPFAM" id="SSF53474">
    <property type="entry name" value="alpha/beta-Hydrolases"/>
    <property type="match status" value="1"/>
</dbReference>
<dbReference type="InterPro" id="IPR050266">
    <property type="entry name" value="AB_hydrolase_sf"/>
</dbReference>
<reference evidence="3 4" key="1">
    <citation type="submission" date="2019-01" db="EMBL/GenBank/DDBJ databases">
        <title>Ktedonosporobacter rubrisoli SCAWS-G2.</title>
        <authorList>
            <person name="Huang Y."/>
            <person name="Yan B."/>
        </authorList>
    </citation>
    <scope>NUCLEOTIDE SEQUENCE [LARGE SCALE GENOMIC DNA]</scope>
    <source>
        <strain evidence="3 4">SCAWS-G2</strain>
    </source>
</reference>